<dbReference type="PANTHER" id="PTHR10039:SF5">
    <property type="entry name" value="NACHT DOMAIN-CONTAINING PROTEIN"/>
    <property type="match status" value="1"/>
</dbReference>
<gene>
    <name evidence="4" type="ORF">SLS63_007671</name>
</gene>
<keyword evidence="1" id="KW-0677">Repeat</keyword>
<feature type="domain" description="Nephrocystin 3-like N-terminal" evidence="3">
    <location>
        <begin position="208"/>
        <end position="375"/>
    </location>
</feature>
<reference evidence="4 5" key="1">
    <citation type="submission" date="2024-02" db="EMBL/GenBank/DDBJ databases">
        <title>De novo assembly and annotation of 12 fungi associated with fruit tree decline syndrome in Ontario, Canada.</title>
        <authorList>
            <person name="Sulman M."/>
            <person name="Ellouze W."/>
            <person name="Ilyukhin E."/>
        </authorList>
    </citation>
    <scope>NUCLEOTIDE SEQUENCE [LARGE SCALE GENOMIC DNA]</scope>
    <source>
        <strain evidence="4 5">M169</strain>
    </source>
</reference>
<evidence type="ECO:0000256" key="2">
    <source>
        <dbReference type="SAM" id="MobiDB-lite"/>
    </source>
</evidence>
<dbReference type="InterPro" id="IPR056884">
    <property type="entry name" value="NPHP3-like_N"/>
</dbReference>
<sequence length="537" mass="61758">MNGMDMEGFASPARKRKATEALAGRRPKSLMPMKERLEAVKTAIKGAWMKKDVDKLCERLETLKHSLASAILVNIQHGLVDLNLKMDFITTESVQWADVKSFDDILRTHNLDTPQNEAKLMGFIQAHFSRTRARHINDSTETTLPEALERGKPKLEPWSAKSHHIIQSLLRGLSFSGMNQRQESIHDNFKGTFQWIYEPPRDVDRPWDSFATWLTDGRGIYWITGKAGSGKSTLMRMLHEYERTVHLLQIWSNELPLVTASFFFWNSGSKLQMSQEGLLRSVLLQIIVQRLRQEKCDTLKEKLVVFAMMQESLQTFRFNDLLLLFRFVVEDAGRSVKFFLILDGLDEFDGDKSKLISLIHTLGKYEHVKVCVSSRPWTIFEDGFRQQPSLMLQHLTHPDILLYTRETLKKEPAFQELSWGDPSNALELIRSITRKASGVFLWVVLTVDSLIKGLTDGDRVKDLEARLDEIPEELEELFRKMLHGLEGRYSQDAARLFQIHRATRWRGFGGHAGTRFPLLVYGFADEHGADLDMTINI</sequence>
<keyword evidence="5" id="KW-1185">Reference proteome</keyword>
<name>A0ABR1P4W1_DIAER</name>
<dbReference type="EMBL" id="JAKNSF020000043">
    <property type="protein sequence ID" value="KAK7726510.1"/>
    <property type="molecule type" value="Genomic_DNA"/>
</dbReference>
<dbReference type="Gene3D" id="3.40.50.300">
    <property type="entry name" value="P-loop containing nucleotide triphosphate hydrolases"/>
    <property type="match status" value="1"/>
</dbReference>
<dbReference type="SUPFAM" id="SSF52540">
    <property type="entry name" value="P-loop containing nucleoside triphosphate hydrolases"/>
    <property type="match status" value="1"/>
</dbReference>
<organism evidence="4 5">
    <name type="scientific">Diaporthe eres</name>
    <name type="common">Phomopsis oblonga</name>
    <dbReference type="NCBI Taxonomy" id="83184"/>
    <lineage>
        <taxon>Eukaryota</taxon>
        <taxon>Fungi</taxon>
        <taxon>Dikarya</taxon>
        <taxon>Ascomycota</taxon>
        <taxon>Pezizomycotina</taxon>
        <taxon>Sordariomycetes</taxon>
        <taxon>Sordariomycetidae</taxon>
        <taxon>Diaporthales</taxon>
        <taxon>Diaporthaceae</taxon>
        <taxon>Diaporthe</taxon>
        <taxon>Diaporthe eres species complex</taxon>
    </lineage>
</organism>
<dbReference type="InterPro" id="IPR027417">
    <property type="entry name" value="P-loop_NTPase"/>
</dbReference>
<proteinExistence type="predicted"/>
<accession>A0ABR1P4W1</accession>
<evidence type="ECO:0000313" key="4">
    <source>
        <dbReference type="EMBL" id="KAK7726510.1"/>
    </source>
</evidence>
<dbReference type="PANTHER" id="PTHR10039">
    <property type="entry name" value="AMELOGENIN"/>
    <property type="match status" value="1"/>
</dbReference>
<dbReference type="Pfam" id="PF24883">
    <property type="entry name" value="NPHP3_N"/>
    <property type="match status" value="1"/>
</dbReference>
<evidence type="ECO:0000256" key="1">
    <source>
        <dbReference type="ARBA" id="ARBA00022737"/>
    </source>
</evidence>
<evidence type="ECO:0000313" key="5">
    <source>
        <dbReference type="Proteomes" id="UP001430848"/>
    </source>
</evidence>
<feature type="region of interest" description="Disordered" evidence="2">
    <location>
        <begin position="1"/>
        <end position="26"/>
    </location>
</feature>
<evidence type="ECO:0000259" key="3">
    <source>
        <dbReference type="Pfam" id="PF24883"/>
    </source>
</evidence>
<dbReference type="Proteomes" id="UP001430848">
    <property type="component" value="Unassembled WGS sequence"/>
</dbReference>
<comment type="caution">
    <text evidence="4">The sequence shown here is derived from an EMBL/GenBank/DDBJ whole genome shotgun (WGS) entry which is preliminary data.</text>
</comment>
<protein>
    <recommendedName>
        <fullName evidence="3">Nephrocystin 3-like N-terminal domain-containing protein</fullName>
    </recommendedName>
</protein>